<dbReference type="Proteomes" id="UP000009882">
    <property type="component" value="Unassembled WGS sequence"/>
</dbReference>
<accession>K9FXN8</accession>
<dbReference type="EMBL" id="AKCT01000164">
    <property type="protein sequence ID" value="EKV13312.1"/>
    <property type="molecule type" value="Genomic_DNA"/>
</dbReference>
<sequence>MIATVDIRHKNHYEKPSEINLEHSLNKLHRDGAIGAEKGGAGVNSSVVVGQRSGQLSSTGHKYLPLNTILVPDCVNSYPPPVIALKMHFTSLVTLLPALAMAQEQIPLVDRVQGWFNQVKSYVPTAAPTVAPIEKLAVKIIEKSVTNVSLDNWQSILAPGPQAEDWLIYTTGGNKTCFGRCGPADKAFKESVLLFSADPVSPQLGYLDCEANQVLCAAWSASAPSVQYYQVPKEPSAGEERAPTPLRNIYLNATTVTPETIYEIHSKKTYEKVPVYEGALHPVDGWVAKYQLNIPMGYAIWALGAVPSWLFMIGISFFSRTMMSRRAGPIGNAPRAPAN</sequence>
<protein>
    <recommendedName>
        <fullName evidence="4">Peptidyl-tRNA hydrolase</fullName>
    </recommendedName>
</protein>
<dbReference type="HOGENOM" id="CLU_070640_0_0_1"/>
<gene>
    <name evidence="2" type="ORF">PDIG_39240</name>
</gene>
<dbReference type="STRING" id="1170229.K9FXN8"/>
<keyword evidence="1" id="KW-0472">Membrane</keyword>
<dbReference type="OMA" id="IHSEKIY"/>
<keyword evidence="1" id="KW-1133">Transmembrane helix</keyword>
<dbReference type="InParanoid" id="K9FXN8"/>
<keyword evidence="3" id="KW-1185">Reference proteome</keyword>
<organism evidence="2 3">
    <name type="scientific">Penicillium digitatum (strain PHI26 / CECT 20796)</name>
    <name type="common">Green mold</name>
    <dbReference type="NCBI Taxonomy" id="1170229"/>
    <lineage>
        <taxon>Eukaryota</taxon>
        <taxon>Fungi</taxon>
        <taxon>Dikarya</taxon>
        <taxon>Ascomycota</taxon>
        <taxon>Pezizomycotina</taxon>
        <taxon>Eurotiomycetes</taxon>
        <taxon>Eurotiomycetidae</taxon>
        <taxon>Eurotiales</taxon>
        <taxon>Aspergillaceae</taxon>
        <taxon>Penicillium</taxon>
    </lineage>
</organism>
<name>K9FXN8_PEND2</name>
<dbReference type="AlphaFoldDB" id="K9FXN8"/>
<proteinExistence type="predicted"/>
<evidence type="ECO:0000256" key="1">
    <source>
        <dbReference type="SAM" id="Phobius"/>
    </source>
</evidence>
<evidence type="ECO:0000313" key="3">
    <source>
        <dbReference type="Proteomes" id="UP000009882"/>
    </source>
</evidence>
<reference evidence="3" key="1">
    <citation type="journal article" date="2012" name="BMC Genomics">
        <title>Genome sequence of the necrotrophic fungus Penicillium digitatum, the main postharvest pathogen of citrus.</title>
        <authorList>
            <person name="Marcet-Houben M."/>
            <person name="Ballester A.-R."/>
            <person name="de la Fuente B."/>
            <person name="Harries E."/>
            <person name="Marcos J.F."/>
            <person name="Gonzalez-Candelas L."/>
            <person name="Gabaldon T."/>
        </authorList>
    </citation>
    <scope>NUCLEOTIDE SEQUENCE [LARGE SCALE GENOMIC DNA]</scope>
    <source>
        <strain evidence="3">PHI26 / CECT 20796</strain>
    </source>
</reference>
<dbReference type="eggNOG" id="ENOG502SF32">
    <property type="taxonomic scope" value="Eukaryota"/>
</dbReference>
<evidence type="ECO:0008006" key="4">
    <source>
        <dbReference type="Google" id="ProtNLM"/>
    </source>
</evidence>
<evidence type="ECO:0000313" key="2">
    <source>
        <dbReference type="EMBL" id="EKV13312.1"/>
    </source>
</evidence>
<dbReference type="OrthoDB" id="1733656at2759"/>
<keyword evidence="1" id="KW-0812">Transmembrane</keyword>
<feature type="transmembrane region" description="Helical" evidence="1">
    <location>
        <begin position="298"/>
        <end position="318"/>
    </location>
</feature>
<comment type="caution">
    <text evidence="2">The sequence shown here is derived from an EMBL/GenBank/DDBJ whole genome shotgun (WGS) entry which is preliminary data.</text>
</comment>